<gene>
    <name evidence="10" type="primary">folA</name>
    <name evidence="10" type="ORF">HMPREF9141_1795</name>
</gene>
<dbReference type="Pfam" id="PF00186">
    <property type="entry name" value="DHFR_1"/>
    <property type="match status" value="1"/>
</dbReference>
<dbReference type="PANTHER" id="PTHR48069">
    <property type="entry name" value="DIHYDROFOLATE REDUCTASE"/>
    <property type="match status" value="1"/>
</dbReference>
<evidence type="ECO:0000256" key="7">
    <source>
        <dbReference type="ARBA" id="ARBA00025067"/>
    </source>
</evidence>
<comment type="catalytic activity">
    <reaction evidence="8">
        <text>(6S)-5,6,7,8-tetrahydrofolate + NADP(+) = 7,8-dihydrofolate + NADPH + H(+)</text>
        <dbReference type="Rhea" id="RHEA:15009"/>
        <dbReference type="ChEBI" id="CHEBI:15378"/>
        <dbReference type="ChEBI" id="CHEBI:57451"/>
        <dbReference type="ChEBI" id="CHEBI:57453"/>
        <dbReference type="ChEBI" id="CHEBI:57783"/>
        <dbReference type="ChEBI" id="CHEBI:58349"/>
        <dbReference type="EC" id="1.5.1.3"/>
    </reaction>
</comment>
<dbReference type="STRING" id="888743.HMPREF9141_1795"/>
<evidence type="ECO:0000256" key="4">
    <source>
        <dbReference type="ARBA" id="ARBA00022563"/>
    </source>
</evidence>
<dbReference type="Proteomes" id="UP000005697">
    <property type="component" value="Unassembled WGS sequence"/>
</dbReference>
<dbReference type="GO" id="GO:0046452">
    <property type="term" value="P:dihydrofolate metabolic process"/>
    <property type="evidence" value="ECO:0007669"/>
    <property type="project" value="TreeGrafter"/>
</dbReference>
<proteinExistence type="inferred from homology"/>
<evidence type="ECO:0000256" key="2">
    <source>
        <dbReference type="ARBA" id="ARBA00009539"/>
    </source>
</evidence>
<comment type="similarity">
    <text evidence="2 8">Belongs to the dihydrofolate reductase family.</text>
</comment>
<evidence type="ECO:0000313" key="11">
    <source>
        <dbReference type="Proteomes" id="UP000005697"/>
    </source>
</evidence>
<dbReference type="SUPFAM" id="SSF53597">
    <property type="entry name" value="Dihydrofolate reductase-like"/>
    <property type="match status" value="1"/>
</dbReference>
<evidence type="ECO:0000256" key="3">
    <source>
        <dbReference type="ARBA" id="ARBA00012856"/>
    </source>
</evidence>
<keyword evidence="5 8" id="KW-0521">NADP</keyword>
<feature type="domain" description="DHFR" evidence="9">
    <location>
        <begin position="2"/>
        <end position="160"/>
    </location>
</feature>
<dbReference type="InterPro" id="IPR001796">
    <property type="entry name" value="DHFR_dom"/>
</dbReference>
<dbReference type="InterPro" id="IPR012259">
    <property type="entry name" value="DHFR"/>
</dbReference>
<dbReference type="CDD" id="cd00209">
    <property type="entry name" value="DHFR"/>
    <property type="match status" value="1"/>
</dbReference>
<dbReference type="PIRSF" id="PIRSF000194">
    <property type="entry name" value="DHFR"/>
    <property type="match status" value="1"/>
</dbReference>
<comment type="function">
    <text evidence="7 8">Key enzyme in folate metabolism. Catalyzes an essential reaction for de novo glycine and purine synthesis, and for DNA precursor synthesis.</text>
</comment>
<sequence length="170" mass="19025">MNINIIAAVAANRAIGYQNDMVYFIREDLKRFKQLTTGHTVIMGRRTFHSLPKGALPDRRNIVLSRTATMFPGCEVYPSLDEALSHVSADEQVFIIGGATLYKEALAFADRLYLTEIAATPLHADVFFPAYDDGTWTVEAQEEHPATADHPAYTFVNYIRKEPKRANGGF</sequence>
<keyword evidence="11" id="KW-1185">Reference proteome</keyword>
<dbReference type="UniPathway" id="UPA00077">
    <property type="reaction ID" value="UER00158"/>
</dbReference>
<dbReference type="OrthoDB" id="9804315at2"/>
<name>F0F878_9BACT</name>
<dbReference type="AlphaFoldDB" id="F0F878"/>
<dbReference type="GO" id="GO:0006730">
    <property type="term" value="P:one-carbon metabolic process"/>
    <property type="evidence" value="ECO:0007669"/>
    <property type="project" value="UniProtKB-KW"/>
</dbReference>
<accession>F0F878</accession>
<comment type="pathway">
    <text evidence="1 8">Cofactor biosynthesis; tetrahydrofolate biosynthesis; 5,6,7,8-tetrahydrofolate from 7,8-dihydrofolate: step 1/1.</text>
</comment>
<dbReference type="PRINTS" id="PR00070">
    <property type="entry name" value="DHFR"/>
</dbReference>
<reference evidence="10 11" key="1">
    <citation type="submission" date="2011-01" db="EMBL/GenBank/DDBJ databases">
        <authorList>
            <person name="Muzny D."/>
            <person name="Qin X."/>
            <person name="Deng J."/>
            <person name="Jiang H."/>
            <person name="Liu Y."/>
            <person name="Qu J."/>
            <person name="Song X.-Z."/>
            <person name="Zhang L."/>
            <person name="Thornton R."/>
            <person name="Coyle M."/>
            <person name="Francisco L."/>
            <person name="Jackson L."/>
            <person name="Javaid M."/>
            <person name="Korchina V."/>
            <person name="Kovar C."/>
            <person name="Mata R."/>
            <person name="Mathew T."/>
            <person name="Ngo R."/>
            <person name="Nguyen L."/>
            <person name="Nguyen N."/>
            <person name="Okwuonu G."/>
            <person name="Ongeri F."/>
            <person name="Pham C."/>
            <person name="Simmons D."/>
            <person name="Wilczek-Boney K."/>
            <person name="Hale W."/>
            <person name="Jakkamsetti A."/>
            <person name="Pham P."/>
            <person name="Ruth R."/>
            <person name="San Lucas F."/>
            <person name="Warren J."/>
            <person name="Zhang J."/>
            <person name="Zhao Z."/>
            <person name="Zhou C."/>
            <person name="Zhu D."/>
            <person name="Lee S."/>
            <person name="Bess C."/>
            <person name="Blankenburg K."/>
            <person name="Forbes L."/>
            <person name="Fu Q."/>
            <person name="Gubbala S."/>
            <person name="Hirani K."/>
            <person name="Jayaseelan J.C."/>
            <person name="Lara F."/>
            <person name="Munidasa M."/>
            <person name="Palculict T."/>
            <person name="Patil S."/>
            <person name="Pu L.-L."/>
            <person name="Saada N."/>
            <person name="Tang L."/>
            <person name="Weissenberger G."/>
            <person name="Zhu Y."/>
            <person name="Hemphill L."/>
            <person name="Shang Y."/>
            <person name="Youmans B."/>
            <person name="Ayvaz T."/>
            <person name="Ross M."/>
            <person name="Santibanez J."/>
            <person name="Aqrawi P."/>
            <person name="Gross S."/>
            <person name="Joshi V."/>
            <person name="Fowler G."/>
            <person name="Nazareth L."/>
            <person name="Reid J."/>
            <person name="Worley K."/>
            <person name="Petrosino J."/>
            <person name="Highlander S."/>
            <person name="Gibbs R."/>
        </authorList>
    </citation>
    <scope>NUCLEOTIDE SEQUENCE [LARGE SCALE GENOMIC DNA]</scope>
    <source>
        <strain evidence="10 11">DSM 16608</strain>
    </source>
</reference>
<dbReference type="HOGENOM" id="CLU_043966_5_2_10"/>
<dbReference type="GO" id="GO:0004146">
    <property type="term" value="F:dihydrofolate reductase activity"/>
    <property type="evidence" value="ECO:0007669"/>
    <property type="project" value="UniProtKB-EC"/>
</dbReference>
<protein>
    <recommendedName>
        <fullName evidence="3 8">Dihydrofolate reductase</fullName>
        <ecNumber evidence="3 8">1.5.1.3</ecNumber>
    </recommendedName>
</protein>
<dbReference type="EMBL" id="AEWX01000025">
    <property type="protein sequence ID" value="EGC19673.1"/>
    <property type="molecule type" value="Genomic_DNA"/>
</dbReference>
<evidence type="ECO:0000259" key="9">
    <source>
        <dbReference type="PROSITE" id="PS51330"/>
    </source>
</evidence>
<dbReference type="eggNOG" id="COG0262">
    <property type="taxonomic scope" value="Bacteria"/>
</dbReference>
<evidence type="ECO:0000256" key="5">
    <source>
        <dbReference type="ARBA" id="ARBA00022857"/>
    </source>
</evidence>
<organism evidence="10 11">
    <name type="scientific">Prevotella multiformis DSM 16608</name>
    <dbReference type="NCBI Taxonomy" id="888743"/>
    <lineage>
        <taxon>Bacteria</taxon>
        <taxon>Pseudomonadati</taxon>
        <taxon>Bacteroidota</taxon>
        <taxon>Bacteroidia</taxon>
        <taxon>Bacteroidales</taxon>
        <taxon>Prevotellaceae</taxon>
        <taxon>Prevotella</taxon>
    </lineage>
</organism>
<evidence type="ECO:0000313" key="10">
    <source>
        <dbReference type="EMBL" id="EGC19673.1"/>
    </source>
</evidence>
<evidence type="ECO:0000256" key="1">
    <source>
        <dbReference type="ARBA" id="ARBA00004903"/>
    </source>
</evidence>
<dbReference type="PROSITE" id="PS51330">
    <property type="entry name" value="DHFR_2"/>
    <property type="match status" value="1"/>
</dbReference>
<comment type="caution">
    <text evidence="10">The sequence shown here is derived from an EMBL/GenBank/DDBJ whole genome shotgun (WGS) entry which is preliminary data.</text>
</comment>
<keyword evidence="6 8" id="KW-0560">Oxidoreductase</keyword>
<evidence type="ECO:0000256" key="8">
    <source>
        <dbReference type="PIRNR" id="PIRNR000194"/>
    </source>
</evidence>
<dbReference type="RefSeq" id="WP_007366548.1">
    <property type="nucleotide sequence ID" value="NZ_GL872282.1"/>
</dbReference>
<dbReference type="GO" id="GO:0046655">
    <property type="term" value="P:folic acid metabolic process"/>
    <property type="evidence" value="ECO:0007669"/>
    <property type="project" value="TreeGrafter"/>
</dbReference>
<dbReference type="InterPro" id="IPR024072">
    <property type="entry name" value="DHFR-like_dom_sf"/>
</dbReference>
<dbReference type="GO" id="GO:0005829">
    <property type="term" value="C:cytosol"/>
    <property type="evidence" value="ECO:0007669"/>
    <property type="project" value="TreeGrafter"/>
</dbReference>
<dbReference type="EC" id="1.5.1.3" evidence="3 8"/>
<keyword evidence="4 8" id="KW-0554">One-carbon metabolism</keyword>
<dbReference type="GO" id="GO:0050661">
    <property type="term" value="F:NADP binding"/>
    <property type="evidence" value="ECO:0007669"/>
    <property type="project" value="InterPro"/>
</dbReference>
<dbReference type="GO" id="GO:0046654">
    <property type="term" value="P:tetrahydrofolate biosynthetic process"/>
    <property type="evidence" value="ECO:0007669"/>
    <property type="project" value="UniProtKB-UniPathway"/>
</dbReference>
<dbReference type="Gene3D" id="3.40.430.10">
    <property type="entry name" value="Dihydrofolate Reductase, subunit A"/>
    <property type="match status" value="1"/>
</dbReference>
<dbReference type="PANTHER" id="PTHR48069:SF3">
    <property type="entry name" value="DIHYDROFOLATE REDUCTASE"/>
    <property type="match status" value="1"/>
</dbReference>
<evidence type="ECO:0000256" key="6">
    <source>
        <dbReference type="ARBA" id="ARBA00023002"/>
    </source>
</evidence>